<keyword evidence="1" id="KW-0732">Signal</keyword>
<dbReference type="AlphaFoldDB" id="A0AAJ5W053"/>
<sequence>MSLFRKLFFGLAIGLPLLATGAQALEMTKQQRAEQRRFSYNNSLFVLYHEVGHLLFHQLDLPILGREEDAADNFASWTLLRQGTDVAKQVMEDASHGWLLSGVAYNSGGDESDFAAAHSLDKQRAYQIVCLAIGMDEDAFRPIANEYRIDRDRQESCAWDYDMVDRSLDNVLAGSGSKKGMGTEVVVTYHHVGGRLKAAADAFRSSGVFDQVADELRTRYRLRETVRFNAQRCGEANAFYDPDTVEVIFCYELMQDYMDLYADDLAEEIANSPAGKQKVR</sequence>
<gene>
    <name evidence="2" type="ORF">P0Y65_10190</name>
</gene>
<evidence type="ECO:0000313" key="3">
    <source>
        <dbReference type="Proteomes" id="UP001217476"/>
    </source>
</evidence>
<accession>A0AAJ5W053</accession>
<dbReference type="Pfam" id="PF14247">
    <property type="entry name" value="DUF4344"/>
    <property type="match status" value="2"/>
</dbReference>
<protein>
    <submittedName>
        <fullName evidence="2">DUF4344 domain-containing metallopeptidase</fullName>
    </submittedName>
</protein>
<name>A0AAJ5W053_9HYPH</name>
<feature type="chain" id="PRO_5042581986" evidence="1">
    <location>
        <begin position="25"/>
        <end position="280"/>
    </location>
</feature>
<evidence type="ECO:0000256" key="1">
    <source>
        <dbReference type="SAM" id="SignalP"/>
    </source>
</evidence>
<organism evidence="2 3">
    <name type="scientific">Candidatus Devosia phytovorans</name>
    <dbReference type="NCBI Taxonomy" id="3121372"/>
    <lineage>
        <taxon>Bacteria</taxon>
        <taxon>Pseudomonadati</taxon>
        <taxon>Pseudomonadota</taxon>
        <taxon>Alphaproteobacteria</taxon>
        <taxon>Hyphomicrobiales</taxon>
        <taxon>Devosiaceae</taxon>
        <taxon>Devosia</taxon>
    </lineage>
</organism>
<feature type="signal peptide" evidence="1">
    <location>
        <begin position="1"/>
        <end position="24"/>
    </location>
</feature>
<reference evidence="2" key="1">
    <citation type="submission" date="2023-03" db="EMBL/GenBank/DDBJ databases">
        <title>Andean soil-derived lignocellulolytic bacterial consortium as a source of novel taxa and putative plastic-active enzymes.</title>
        <authorList>
            <person name="Diaz-Garcia L."/>
            <person name="Chuvochina M."/>
            <person name="Feuerriegel G."/>
            <person name="Bunk B."/>
            <person name="Sproer C."/>
            <person name="Streit W.R."/>
            <person name="Rodriguez L.M."/>
            <person name="Overmann J."/>
            <person name="Jimenez D.J."/>
        </authorList>
    </citation>
    <scope>NUCLEOTIDE SEQUENCE</scope>
    <source>
        <strain evidence="2">MAG 4196</strain>
    </source>
</reference>
<dbReference type="EMBL" id="CP119312">
    <property type="protein sequence ID" value="WEK06587.1"/>
    <property type="molecule type" value="Genomic_DNA"/>
</dbReference>
<dbReference type="InterPro" id="IPR025644">
    <property type="entry name" value="DUF4344"/>
</dbReference>
<proteinExistence type="predicted"/>
<evidence type="ECO:0000313" key="2">
    <source>
        <dbReference type="EMBL" id="WEK06587.1"/>
    </source>
</evidence>
<dbReference type="Proteomes" id="UP001217476">
    <property type="component" value="Chromosome"/>
</dbReference>